<comment type="caution">
    <text evidence="2">The sequence shown here is derived from an EMBL/GenBank/DDBJ whole genome shotgun (WGS) entry which is preliminary data.</text>
</comment>
<dbReference type="GO" id="GO:0030655">
    <property type="term" value="P:beta-lactam antibiotic catabolic process"/>
    <property type="evidence" value="ECO:0007669"/>
    <property type="project" value="InterPro"/>
</dbReference>
<organism evidence="2 3">
    <name type="scientific">Secundilactobacillus mixtipabuli</name>
    <dbReference type="NCBI Taxonomy" id="1435342"/>
    <lineage>
        <taxon>Bacteria</taxon>
        <taxon>Bacillati</taxon>
        <taxon>Bacillota</taxon>
        <taxon>Bacilli</taxon>
        <taxon>Lactobacillales</taxon>
        <taxon>Lactobacillaceae</taxon>
        <taxon>Secundilactobacillus</taxon>
    </lineage>
</organism>
<gene>
    <name evidence="2" type="ORF">IWT30_01359</name>
</gene>
<dbReference type="InterPro" id="IPR012338">
    <property type="entry name" value="Beta-lactam/transpept-like"/>
</dbReference>
<dbReference type="PANTHER" id="PTHR35333">
    <property type="entry name" value="BETA-LACTAMASE"/>
    <property type="match status" value="1"/>
</dbReference>
<accession>A0A1Z5ID60</accession>
<feature type="domain" description="Beta-lactamase class A catalytic" evidence="1">
    <location>
        <begin position="24"/>
        <end position="222"/>
    </location>
</feature>
<dbReference type="GO" id="GO:0046677">
    <property type="term" value="P:response to antibiotic"/>
    <property type="evidence" value="ECO:0007669"/>
    <property type="project" value="InterPro"/>
</dbReference>
<dbReference type="InterPro" id="IPR045155">
    <property type="entry name" value="Beta-lactam_cat"/>
</dbReference>
<evidence type="ECO:0000259" key="1">
    <source>
        <dbReference type="Pfam" id="PF13354"/>
    </source>
</evidence>
<evidence type="ECO:0000313" key="2">
    <source>
        <dbReference type="EMBL" id="GAW99390.1"/>
    </source>
</evidence>
<proteinExistence type="predicted"/>
<dbReference type="PANTHER" id="PTHR35333:SF3">
    <property type="entry name" value="BETA-LACTAMASE-TYPE TRANSPEPTIDASE FOLD CONTAINING PROTEIN"/>
    <property type="match status" value="1"/>
</dbReference>
<dbReference type="EMBL" id="BCMF01000006">
    <property type="protein sequence ID" value="GAW99390.1"/>
    <property type="molecule type" value="Genomic_DNA"/>
</dbReference>
<dbReference type="SUPFAM" id="SSF56601">
    <property type="entry name" value="beta-lactamase/transpeptidase-like"/>
    <property type="match status" value="1"/>
</dbReference>
<reference evidence="2 3" key="1">
    <citation type="submission" date="2015-11" db="EMBL/GenBank/DDBJ databases">
        <title>Draft genome sequences of new species of the genus Lactobacillus isolated from orchardgrass silage.</title>
        <authorList>
            <person name="Tohno M."/>
            <person name="Tanizawa Y."/>
            <person name="Arita M."/>
        </authorList>
    </citation>
    <scope>NUCLEOTIDE SEQUENCE [LARGE SCALE GENOMIC DNA]</scope>
    <source>
        <strain evidence="2 3">IWT30</strain>
    </source>
</reference>
<dbReference type="InterPro" id="IPR000871">
    <property type="entry name" value="Beta-lactam_class-A"/>
</dbReference>
<dbReference type="OrthoDB" id="9775096at2"/>
<dbReference type="AlphaFoldDB" id="A0A1Z5ID60"/>
<sequence>MSLQTEVDQLIAPYKNLVSICMYDTDELVYSHHSHQQMPAASLIKLAILATELERNEDLSQLIKVKETPAVGGAGVLKLMAQSEWSLADLLALMISVSDNYAANAVIDHLTMQVVNQWLAVNHYQETSLQRRLMDVEAKVSGHENLTSAFEALRLFRGLMAHYPKSTQWFLNQQFRGKLPLLMDETATDVAIYNKTGEGPLIDHDVARFSKKGHYIDVAVLTQGFTNRLTAISLMAQIGQLVYRSL</sequence>
<dbReference type="Pfam" id="PF13354">
    <property type="entry name" value="Beta-lactamase2"/>
    <property type="match status" value="1"/>
</dbReference>
<dbReference type="Proteomes" id="UP000198374">
    <property type="component" value="Unassembled WGS sequence"/>
</dbReference>
<dbReference type="GO" id="GO:0008800">
    <property type="term" value="F:beta-lactamase activity"/>
    <property type="evidence" value="ECO:0007669"/>
    <property type="project" value="InterPro"/>
</dbReference>
<protein>
    <submittedName>
        <fullName evidence="2">Beta-lactamase class A</fullName>
    </submittedName>
</protein>
<evidence type="ECO:0000313" key="3">
    <source>
        <dbReference type="Proteomes" id="UP000198374"/>
    </source>
</evidence>
<dbReference type="Gene3D" id="3.40.710.10">
    <property type="entry name" value="DD-peptidase/beta-lactamase superfamily"/>
    <property type="match status" value="1"/>
</dbReference>
<dbReference type="RefSeq" id="WP_089109187.1">
    <property type="nucleotide sequence ID" value="NZ_BCMF01000006.1"/>
</dbReference>
<keyword evidence="3" id="KW-1185">Reference proteome</keyword>
<name>A0A1Z5ID60_9LACO</name>